<feature type="domain" description="Mechanosensitive ion channel MscS C-terminal" evidence="10">
    <location>
        <begin position="190"/>
        <end position="271"/>
    </location>
</feature>
<accession>A0A1I2GFE9</accession>
<evidence type="ECO:0000313" key="12">
    <source>
        <dbReference type="EMBL" id="SFF15938.1"/>
    </source>
</evidence>
<evidence type="ECO:0000256" key="7">
    <source>
        <dbReference type="ARBA" id="ARBA00059688"/>
    </source>
</evidence>
<dbReference type="SUPFAM" id="SSF82689">
    <property type="entry name" value="Mechanosensitive channel protein MscS (YggB), C-terminal domain"/>
    <property type="match status" value="1"/>
</dbReference>
<organism evidence="12 13">
    <name type="scientific">Paenibacillus catalpae</name>
    <dbReference type="NCBI Taxonomy" id="1045775"/>
    <lineage>
        <taxon>Bacteria</taxon>
        <taxon>Bacillati</taxon>
        <taxon>Bacillota</taxon>
        <taxon>Bacilli</taxon>
        <taxon>Bacillales</taxon>
        <taxon>Paenibacillaceae</taxon>
        <taxon>Paenibacillus</taxon>
    </lineage>
</organism>
<gene>
    <name evidence="12" type="ORF">SAMN05216378_5185</name>
</gene>
<dbReference type="InterPro" id="IPR049278">
    <property type="entry name" value="MS_channel_C"/>
</dbReference>
<dbReference type="InterPro" id="IPR049142">
    <property type="entry name" value="MS_channel_1st"/>
</dbReference>
<comment type="function">
    <text evidence="7">May play a role in resistance to osmotic downshock.</text>
</comment>
<dbReference type="InterPro" id="IPR045276">
    <property type="entry name" value="YbiO_bact"/>
</dbReference>
<dbReference type="InterPro" id="IPR010920">
    <property type="entry name" value="LSM_dom_sf"/>
</dbReference>
<dbReference type="Pfam" id="PF21082">
    <property type="entry name" value="MS_channel_3rd"/>
    <property type="match status" value="1"/>
</dbReference>
<evidence type="ECO:0000256" key="5">
    <source>
        <dbReference type="ARBA" id="ARBA00022989"/>
    </source>
</evidence>
<evidence type="ECO:0000256" key="4">
    <source>
        <dbReference type="ARBA" id="ARBA00022692"/>
    </source>
</evidence>
<dbReference type="PANTHER" id="PTHR30460:SF0">
    <property type="entry name" value="MODERATE CONDUCTANCE MECHANOSENSITIVE CHANNEL YBIO"/>
    <property type="match status" value="1"/>
</dbReference>
<sequence>MDIQAYYKDFAAWITSQTTWEGFGQSVLRIAVIIIIGQVIIWIANKTIDRVVINQTSNRLVLQTRRMTTVGKLVKNIISYAGYFIIGMLVLGEFGVQLAPLLAGAGVIGLAIGFGAQSLVKDIITGFFIIFEDQFAVGDVIQTGTFKGTVEVIGLRATRIHSWTGEVHIIPNGMINEVTNFSMHNSIAFIDVSIGYEEDAEKAISIIRRELERFENDNLVKPPEVLGIQTMLSTEVKVRVTAECLPNTQPIVARALNAYIKKVLDGHGIDIPYPRMVTYHRNERGGDPNGA</sequence>
<keyword evidence="5 8" id="KW-1133">Transmembrane helix</keyword>
<dbReference type="STRING" id="1045775.SAMN05216378_5185"/>
<feature type="domain" description="Mechanosensitive ion channel transmembrane helices 2/3" evidence="11">
    <location>
        <begin position="76"/>
        <end position="117"/>
    </location>
</feature>
<name>A0A1I2GFE9_9BACL</name>
<keyword evidence="6 8" id="KW-0472">Membrane</keyword>
<dbReference type="GO" id="GO:0008381">
    <property type="term" value="F:mechanosensitive monoatomic ion channel activity"/>
    <property type="evidence" value="ECO:0007669"/>
    <property type="project" value="InterPro"/>
</dbReference>
<evidence type="ECO:0000256" key="3">
    <source>
        <dbReference type="ARBA" id="ARBA00022475"/>
    </source>
</evidence>
<dbReference type="RefSeq" id="WP_245773143.1">
    <property type="nucleotide sequence ID" value="NZ_FOMT01000006.1"/>
</dbReference>
<dbReference type="Gene3D" id="2.30.30.60">
    <property type="match status" value="1"/>
</dbReference>
<dbReference type="EMBL" id="FOMT01000006">
    <property type="protein sequence ID" value="SFF15938.1"/>
    <property type="molecule type" value="Genomic_DNA"/>
</dbReference>
<dbReference type="PANTHER" id="PTHR30460">
    <property type="entry name" value="MODERATE CONDUCTANCE MECHANOSENSITIVE CHANNEL YBIO"/>
    <property type="match status" value="1"/>
</dbReference>
<protein>
    <submittedName>
        <fullName evidence="12">Small conductance mechanosensitive channel</fullName>
    </submittedName>
</protein>
<dbReference type="GO" id="GO:0005886">
    <property type="term" value="C:plasma membrane"/>
    <property type="evidence" value="ECO:0007669"/>
    <property type="project" value="UniProtKB-SubCell"/>
</dbReference>
<dbReference type="FunFam" id="1.10.287.1260:FF:000005">
    <property type="entry name" value="Mechanosensitive ion channel family protein"/>
    <property type="match status" value="1"/>
</dbReference>
<dbReference type="InterPro" id="IPR006685">
    <property type="entry name" value="MscS_channel_2nd"/>
</dbReference>
<keyword evidence="3" id="KW-1003">Cell membrane</keyword>
<dbReference type="SUPFAM" id="SSF82861">
    <property type="entry name" value="Mechanosensitive channel protein MscS (YggB), transmembrane region"/>
    <property type="match status" value="1"/>
</dbReference>
<feature type="transmembrane region" description="Helical" evidence="8">
    <location>
        <begin position="73"/>
        <end position="92"/>
    </location>
</feature>
<keyword evidence="4 8" id="KW-0812">Transmembrane</keyword>
<feature type="transmembrane region" description="Helical" evidence="8">
    <location>
        <begin position="26"/>
        <end position="44"/>
    </location>
</feature>
<comment type="subcellular location">
    <subcellularLocation>
        <location evidence="1">Cell membrane</location>
        <topology evidence="1">Multi-pass membrane protein</topology>
    </subcellularLocation>
</comment>
<dbReference type="AlphaFoldDB" id="A0A1I2GFE9"/>
<dbReference type="InterPro" id="IPR023408">
    <property type="entry name" value="MscS_beta-dom_sf"/>
</dbReference>
<dbReference type="FunFam" id="2.30.30.60:FF:000001">
    <property type="entry name" value="MscS Mechanosensitive ion channel"/>
    <property type="match status" value="1"/>
</dbReference>
<evidence type="ECO:0000259" key="10">
    <source>
        <dbReference type="Pfam" id="PF21082"/>
    </source>
</evidence>
<dbReference type="Pfam" id="PF21088">
    <property type="entry name" value="MS_channel_1st"/>
    <property type="match status" value="1"/>
</dbReference>
<feature type="transmembrane region" description="Helical" evidence="8">
    <location>
        <begin position="98"/>
        <end position="120"/>
    </location>
</feature>
<dbReference type="InterPro" id="IPR011066">
    <property type="entry name" value="MscS_channel_C_sf"/>
</dbReference>
<keyword evidence="13" id="KW-1185">Reference proteome</keyword>
<evidence type="ECO:0000256" key="1">
    <source>
        <dbReference type="ARBA" id="ARBA00004651"/>
    </source>
</evidence>
<evidence type="ECO:0000259" key="11">
    <source>
        <dbReference type="Pfam" id="PF21088"/>
    </source>
</evidence>
<dbReference type="SUPFAM" id="SSF50182">
    <property type="entry name" value="Sm-like ribonucleoproteins"/>
    <property type="match status" value="1"/>
</dbReference>
<evidence type="ECO:0000256" key="8">
    <source>
        <dbReference type="SAM" id="Phobius"/>
    </source>
</evidence>
<dbReference type="Proteomes" id="UP000198855">
    <property type="component" value="Unassembled WGS sequence"/>
</dbReference>
<feature type="domain" description="Mechanosensitive ion channel MscS" evidence="9">
    <location>
        <begin position="119"/>
        <end position="182"/>
    </location>
</feature>
<proteinExistence type="inferred from homology"/>
<comment type="similarity">
    <text evidence="2">Belongs to the MscS (TC 1.A.23) family.</text>
</comment>
<evidence type="ECO:0000256" key="6">
    <source>
        <dbReference type="ARBA" id="ARBA00023136"/>
    </source>
</evidence>
<dbReference type="Gene3D" id="1.10.287.1260">
    <property type="match status" value="1"/>
</dbReference>
<reference evidence="13" key="1">
    <citation type="submission" date="2016-10" db="EMBL/GenBank/DDBJ databases">
        <authorList>
            <person name="Varghese N."/>
            <person name="Submissions S."/>
        </authorList>
    </citation>
    <scope>NUCLEOTIDE SEQUENCE [LARGE SCALE GENOMIC DNA]</scope>
    <source>
        <strain evidence="13">CGMCC 1.10784</strain>
    </source>
</reference>
<evidence type="ECO:0000259" key="9">
    <source>
        <dbReference type="Pfam" id="PF00924"/>
    </source>
</evidence>
<dbReference type="Gene3D" id="3.30.70.100">
    <property type="match status" value="1"/>
</dbReference>
<dbReference type="InterPro" id="IPR011014">
    <property type="entry name" value="MscS_channel_TM-2"/>
</dbReference>
<evidence type="ECO:0000313" key="13">
    <source>
        <dbReference type="Proteomes" id="UP000198855"/>
    </source>
</evidence>
<evidence type="ECO:0000256" key="2">
    <source>
        <dbReference type="ARBA" id="ARBA00008017"/>
    </source>
</evidence>
<dbReference type="Pfam" id="PF00924">
    <property type="entry name" value="MS_channel_2nd"/>
    <property type="match status" value="1"/>
</dbReference>